<dbReference type="Pfam" id="PF12728">
    <property type="entry name" value="HTH_17"/>
    <property type="match status" value="1"/>
</dbReference>
<evidence type="ECO:0000259" key="1">
    <source>
        <dbReference type="Pfam" id="PF12728"/>
    </source>
</evidence>
<evidence type="ECO:0000313" key="2">
    <source>
        <dbReference type="EMBL" id="ARU50140.1"/>
    </source>
</evidence>
<dbReference type="KEGG" id="cceu:CBR64_00030"/>
<dbReference type="EMBL" id="CP021383">
    <property type="protein sequence ID" value="ARU50140.1"/>
    <property type="molecule type" value="Genomic_DNA"/>
</dbReference>
<reference evidence="2 4" key="1">
    <citation type="submission" date="2017-05" db="EMBL/GenBank/DDBJ databases">
        <authorList>
            <person name="Song R."/>
            <person name="Chenine A.L."/>
            <person name="Ruprecht R.M."/>
        </authorList>
    </citation>
    <scope>NUCLEOTIDE SEQUENCE [LARGE SCALE GENOMIC DNA]</scope>
    <source>
        <strain evidence="2 4">PSBB019</strain>
    </source>
</reference>
<dbReference type="Gene3D" id="1.10.1660.10">
    <property type="match status" value="1"/>
</dbReference>
<protein>
    <recommendedName>
        <fullName evidence="1">Helix-turn-helix domain-containing protein</fullName>
    </recommendedName>
</protein>
<name>A0A1Y0HQC7_CELCE</name>
<dbReference type="SUPFAM" id="SSF46955">
    <property type="entry name" value="Putative DNA-binding domain"/>
    <property type="match status" value="1"/>
</dbReference>
<gene>
    <name evidence="2" type="ORF">CBR64_00030</name>
    <name evidence="3" type="ORF">CBR64_00155</name>
</gene>
<dbReference type="InterPro" id="IPR041657">
    <property type="entry name" value="HTH_17"/>
</dbReference>
<sequence length="106" mass="11281">MLPATARAGLGVLMRATLLTRAITRKVTRASLLAAHVQMCNPARMNATVLMSTRDAAERLGVSIPTVTRYVRDGVLRAELKAPGSRGAYMFDPVAVEALAAERSAS</sequence>
<feature type="domain" description="Helix-turn-helix" evidence="1">
    <location>
        <begin position="50"/>
        <end position="103"/>
    </location>
</feature>
<dbReference type="AlphaFoldDB" id="A0A1Y0HQC7"/>
<dbReference type="Proteomes" id="UP000196228">
    <property type="component" value="Chromosome"/>
</dbReference>
<organism evidence="2 4">
    <name type="scientific">Cellulosimicrobium cellulans</name>
    <name type="common">Arthrobacter luteus</name>
    <dbReference type="NCBI Taxonomy" id="1710"/>
    <lineage>
        <taxon>Bacteria</taxon>
        <taxon>Bacillati</taxon>
        <taxon>Actinomycetota</taxon>
        <taxon>Actinomycetes</taxon>
        <taxon>Micrococcales</taxon>
        <taxon>Promicromonosporaceae</taxon>
        <taxon>Cellulosimicrobium</taxon>
    </lineage>
</organism>
<dbReference type="KEGG" id="cceu:CBR64_00155"/>
<proteinExistence type="predicted"/>
<accession>A0A1Y0HQC7</accession>
<evidence type="ECO:0000313" key="3">
    <source>
        <dbReference type="EMBL" id="ARU50164.1"/>
    </source>
</evidence>
<dbReference type="EMBL" id="CP021383">
    <property type="protein sequence ID" value="ARU50164.1"/>
    <property type="molecule type" value="Genomic_DNA"/>
</dbReference>
<evidence type="ECO:0000313" key="4">
    <source>
        <dbReference type="Proteomes" id="UP000196228"/>
    </source>
</evidence>
<dbReference type="InterPro" id="IPR009061">
    <property type="entry name" value="DNA-bd_dom_put_sf"/>
</dbReference>